<dbReference type="InterPro" id="IPR007816">
    <property type="entry name" value="ResB-like_domain"/>
</dbReference>
<dbReference type="Proteomes" id="UP001597441">
    <property type="component" value="Unassembled WGS sequence"/>
</dbReference>
<feature type="transmembrane region" description="Helical" evidence="6">
    <location>
        <begin position="434"/>
        <end position="453"/>
    </location>
</feature>
<feature type="transmembrane region" description="Helical" evidence="6">
    <location>
        <begin position="776"/>
        <end position="802"/>
    </location>
</feature>
<keyword evidence="3" id="KW-0201">Cytochrome c-type biogenesis</keyword>
<dbReference type="Pfam" id="PF05140">
    <property type="entry name" value="ResB"/>
    <property type="match status" value="1"/>
</dbReference>
<dbReference type="Pfam" id="PF01578">
    <property type="entry name" value="Cytochrom_C_asm"/>
    <property type="match status" value="1"/>
</dbReference>
<evidence type="ECO:0000256" key="5">
    <source>
        <dbReference type="ARBA" id="ARBA00023136"/>
    </source>
</evidence>
<reference evidence="10" key="1">
    <citation type="journal article" date="2019" name="Int. J. Syst. Evol. Microbiol.">
        <title>The Global Catalogue of Microorganisms (GCM) 10K type strain sequencing project: providing services to taxonomists for standard genome sequencing and annotation.</title>
        <authorList>
            <consortium name="The Broad Institute Genomics Platform"/>
            <consortium name="The Broad Institute Genome Sequencing Center for Infectious Disease"/>
            <person name="Wu L."/>
            <person name="Ma J."/>
        </authorList>
    </citation>
    <scope>NUCLEOTIDE SEQUENCE [LARGE SCALE GENOMIC DNA]</scope>
    <source>
        <strain evidence="10">KCTC 42903</strain>
    </source>
</reference>
<name>A0ABW5JRI2_9FLAO</name>
<gene>
    <name evidence="9" type="primary">ccsA</name>
    <name evidence="9" type="ORF">ACFSQS_03695</name>
</gene>
<feature type="transmembrane region" description="Helical" evidence="6">
    <location>
        <begin position="959"/>
        <end position="977"/>
    </location>
</feature>
<dbReference type="InterPro" id="IPR045062">
    <property type="entry name" value="Cyt_c_biogenesis_CcsA/CcmC"/>
</dbReference>
<comment type="caution">
    <text evidence="9">The sequence shown here is derived from an EMBL/GenBank/DDBJ whole genome shotgun (WGS) entry which is preliminary data.</text>
</comment>
<sequence length="1058" mass="119921">MNKLFRLFSSPILATVLLFLFAIAMAVATFIENDFGTATAWKLIYDAWWFELVMLGLCVCFIMNINKYKLWRIEKWALLTFHLSFIIILIGAGITRYASYDGIMRIREGASSNIIISRSNYLHLHISDDNSTKTLRKKLSFSPLSDNDFKVETDFNGTPITVSYKNFIADAIPQIKDNSENGKPMLLMVVSTGNGRETIFLEKGEVEAVGAHKHKIGFDVVAPDVINITENNGAFHIKSPRNLGTFVMATQTAGTIKKDSLYTMQLRTLYRDGDASFVPMSYHPKGEIVLISDSEKPKDNSPQKDDALLVNVQVNEAVKEATLLYREGFLPTNHDVNINDLNISLSYGSEAIKTPFSIKLDDFQLERYPGSTSPSAYASEVQVIDNNTKTPHRIFMNNVLDYKGYRFFQASYDTDELGTVLSVNHDALGTNVTYLGYYLMMIGMFFTLFGKTSRFRLVNKKLKKLKLKTATMFLLFLGIANVSFSQSNVPSEKAKPTINIQSIEQLRIDEQHADMFGRLMVQDLDGRIKPMNTLASEFLRKLSRKPYFKFSQQGENVRYSANQAFLGMQSASNIWQFVPLIKVDVKKGGTLFSDLEISEDDLVAFTTLLDDKGKYILSDAVEAANKKKPAERSEFDKEVLKVDERFNILFNVFSGNYLKIFPNSNDENNTWHSHTHHFQDFPLEDAQFAQKIIPAYFKDVNEKKWVDASEKLEYVKTFQDVLGADIIPGRKRVEAELWYNQLNLNFWLFQAYFVIGGLLLVLAISKIFTKNKLLEILWNGLIITTLVSFLMFTGNIILRWYVAQHAPWSNGYEMLVFVAWVLLLCGLLTFRKSDFSLPLATLFSGALLFVSYLDWLSPEITNLMPVLKSVWLKVHVATIVSSYGPLALSAVLGFMALLLMIFKTKNSKKEIDIRIKELTYINEISMTIGLFVLAIGTFLGGIWANESWGRYWAWDPKETWALISIIVYAIVLHLRLIPNLKSSFILNSASVFAFASIIMTSFGVNYYLSGLHSYAAGDPLPVPKFIYVLAALVIIVVIVAYYRTKSLKKNKLRDSAIG</sequence>
<dbReference type="InterPro" id="IPR002541">
    <property type="entry name" value="Cyt_c_assembly"/>
</dbReference>
<evidence type="ECO:0000256" key="2">
    <source>
        <dbReference type="ARBA" id="ARBA00022692"/>
    </source>
</evidence>
<proteinExistence type="predicted"/>
<feature type="transmembrane region" description="Helical" evidence="6">
    <location>
        <begin position="876"/>
        <end position="902"/>
    </location>
</feature>
<keyword evidence="5 6" id="KW-0472">Membrane</keyword>
<evidence type="ECO:0000256" key="3">
    <source>
        <dbReference type="ARBA" id="ARBA00022748"/>
    </source>
</evidence>
<feature type="transmembrane region" description="Helical" evidence="6">
    <location>
        <begin position="465"/>
        <end position="484"/>
    </location>
</feature>
<feature type="transmembrane region" description="Helical" evidence="6">
    <location>
        <begin position="837"/>
        <end position="856"/>
    </location>
</feature>
<comment type="subcellular location">
    <subcellularLocation>
        <location evidence="1">Membrane</location>
        <topology evidence="1">Multi-pass membrane protein</topology>
    </subcellularLocation>
</comment>
<dbReference type="PANTHER" id="PTHR30071:SF1">
    <property type="entry name" value="CYTOCHROME B_B6 PROTEIN-RELATED"/>
    <property type="match status" value="1"/>
</dbReference>
<feature type="domain" description="Cytochrome c assembly protein" evidence="7">
    <location>
        <begin position="808"/>
        <end position="1012"/>
    </location>
</feature>
<protein>
    <submittedName>
        <fullName evidence="9">Cytochrome c biogenesis protein CcsA</fullName>
    </submittedName>
</protein>
<feature type="transmembrane region" description="Helical" evidence="6">
    <location>
        <begin position="12"/>
        <end position="31"/>
    </location>
</feature>
<keyword evidence="4 6" id="KW-1133">Transmembrane helix</keyword>
<feature type="domain" description="ResB-like" evidence="8">
    <location>
        <begin position="344"/>
        <end position="417"/>
    </location>
</feature>
<evidence type="ECO:0000259" key="8">
    <source>
        <dbReference type="Pfam" id="PF05140"/>
    </source>
</evidence>
<feature type="transmembrane region" description="Helical" evidence="6">
    <location>
        <begin position="984"/>
        <end position="1004"/>
    </location>
</feature>
<dbReference type="RefSeq" id="WP_388014280.1">
    <property type="nucleotide sequence ID" value="NZ_JBHUDT010000001.1"/>
</dbReference>
<evidence type="ECO:0000259" key="7">
    <source>
        <dbReference type="Pfam" id="PF01578"/>
    </source>
</evidence>
<dbReference type="EMBL" id="JBHULK010000001">
    <property type="protein sequence ID" value="MFD2534199.1"/>
    <property type="molecule type" value="Genomic_DNA"/>
</dbReference>
<evidence type="ECO:0000256" key="1">
    <source>
        <dbReference type="ARBA" id="ARBA00004141"/>
    </source>
</evidence>
<dbReference type="PANTHER" id="PTHR30071">
    <property type="entry name" value="HEME EXPORTER PROTEIN C"/>
    <property type="match status" value="1"/>
</dbReference>
<feature type="transmembrane region" description="Helical" evidence="6">
    <location>
        <begin position="76"/>
        <end position="98"/>
    </location>
</feature>
<feature type="transmembrane region" description="Helical" evidence="6">
    <location>
        <begin position="1024"/>
        <end position="1042"/>
    </location>
</feature>
<feature type="transmembrane region" description="Helical" evidence="6">
    <location>
        <begin position="814"/>
        <end position="830"/>
    </location>
</feature>
<feature type="transmembrane region" description="Helical" evidence="6">
    <location>
        <begin position="746"/>
        <end position="764"/>
    </location>
</feature>
<feature type="transmembrane region" description="Helical" evidence="6">
    <location>
        <begin position="923"/>
        <end position="944"/>
    </location>
</feature>
<evidence type="ECO:0000313" key="10">
    <source>
        <dbReference type="Proteomes" id="UP001597441"/>
    </source>
</evidence>
<keyword evidence="2 6" id="KW-0812">Transmembrane</keyword>
<evidence type="ECO:0000256" key="4">
    <source>
        <dbReference type="ARBA" id="ARBA00022989"/>
    </source>
</evidence>
<organism evidence="9 10">
    <name type="scientific">Gelatiniphilus marinus</name>
    <dbReference type="NCBI Taxonomy" id="1759464"/>
    <lineage>
        <taxon>Bacteria</taxon>
        <taxon>Pseudomonadati</taxon>
        <taxon>Bacteroidota</taxon>
        <taxon>Flavobacteriia</taxon>
        <taxon>Flavobacteriales</taxon>
        <taxon>Flavobacteriaceae</taxon>
        <taxon>Gelatiniphilus</taxon>
    </lineage>
</organism>
<keyword evidence="10" id="KW-1185">Reference proteome</keyword>
<feature type="transmembrane region" description="Helical" evidence="6">
    <location>
        <begin position="43"/>
        <end position="64"/>
    </location>
</feature>
<evidence type="ECO:0000256" key="6">
    <source>
        <dbReference type="SAM" id="Phobius"/>
    </source>
</evidence>
<accession>A0ABW5JRI2</accession>
<evidence type="ECO:0000313" key="9">
    <source>
        <dbReference type="EMBL" id="MFD2534199.1"/>
    </source>
</evidence>